<evidence type="ECO:0000313" key="2">
    <source>
        <dbReference type="Proteomes" id="UP000824120"/>
    </source>
</evidence>
<reference evidence="1 2" key="1">
    <citation type="submission" date="2020-09" db="EMBL/GenBank/DDBJ databases">
        <title>De no assembly of potato wild relative species, Solanum commersonii.</title>
        <authorList>
            <person name="Cho K."/>
        </authorList>
    </citation>
    <scope>NUCLEOTIDE SEQUENCE [LARGE SCALE GENOMIC DNA]</scope>
    <source>
        <strain evidence="1">LZ3.2</strain>
        <tissue evidence="1">Leaf</tissue>
    </source>
</reference>
<organism evidence="1 2">
    <name type="scientific">Solanum commersonii</name>
    <name type="common">Commerson's wild potato</name>
    <name type="synonym">Commerson's nightshade</name>
    <dbReference type="NCBI Taxonomy" id="4109"/>
    <lineage>
        <taxon>Eukaryota</taxon>
        <taxon>Viridiplantae</taxon>
        <taxon>Streptophyta</taxon>
        <taxon>Embryophyta</taxon>
        <taxon>Tracheophyta</taxon>
        <taxon>Spermatophyta</taxon>
        <taxon>Magnoliopsida</taxon>
        <taxon>eudicotyledons</taxon>
        <taxon>Gunneridae</taxon>
        <taxon>Pentapetalae</taxon>
        <taxon>asterids</taxon>
        <taxon>lamiids</taxon>
        <taxon>Solanales</taxon>
        <taxon>Solanaceae</taxon>
        <taxon>Solanoideae</taxon>
        <taxon>Solaneae</taxon>
        <taxon>Solanum</taxon>
    </lineage>
</organism>
<keyword evidence="2" id="KW-1185">Reference proteome</keyword>
<comment type="caution">
    <text evidence="1">The sequence shown here is derived from an EMBL/GenBank/DDBJ whole genome shotgun (WGS) entry which is preliminary data.</text>
</comment>
<proteinExistence type="predicted"/>
<name>A0A9J5Z389_SOLCO</name>
<gene>
    <name evidence="1" type="ORF">H5410_028911</name>
</gene>
<dbReference type="AlphaFoldDB" id="A0A9J5Z389"/>
<evidence type="ECO:0000313" key="1">
    <source>
        <dbReference type="EMBL" id="KAG5607419.1"/>
    </source>
</evidence>
<evidence type="ECO:0008006" key="3">
    <source>
        <dbReference type="Google" id="ProtNLM"/>
    </source>
</evidence>
<accession>A0A9J5Z389</accession>
<sequence length="74" mass="8747">MNCEVNHCYKEANQVADALAKHAVISNEAHMYHDWRDIPKLAVGSYQLDKMQMLSIRISFKMGNWWIFYVGWIE</sequence>
<protein>
    <recommendedName>
        <fullName evidence="3">RNase H type-1 domain-containing protein</fullName>
    </recommendedName>
</protein>
<dbReference type="Proteomes" id="UP000824120">
    <property type="component" value="Chromosome 5"/>
</dbReference>
<dbReference type="EMBL" id="JACXVP010000005">
    <property type="protein sequence ID" value="KAG5607419.1"/>
    <property type="molecule type" value="Genomic_DNA"/>
</dbReference>
<dbReference type="OrthoDB" id="1304701at2759"/>